<proteinExistence type="predicted"/>
<gene>
    <name evidence="1" type="ORF">LCGC14_1591260</name>
</gene>
<reference evidence="1" key="1">
    <citation type="journal article" date="2015" name="Nature">
        <title>Complex archaea that bridge the gap between prokaryotes and eukaryotes.</title>
        <authorList>
            <person name="Spang A."/>
            <person name="Saw J.H."/>
            <person name="Jorgensen S.L."/>
            <person name="Zaremba-Niedzwiedzka K."/>
            <person name="Martijn J."/>
            <person name="Lind A.E."/>
            <person name="van Eijk R."/>
            <person name="Schleper C."/>
            <person name="Guy L."/>
            <person name="Ettema T.J."/>
        </authorList>
    </citation>
    <scope>NUCLEOTIDE SEQUENCE</scope>
</reference>
<dbReference type="AlphaFoldDB" id="A0A0F9J054"/>
<organism evidence="1">
    <name type="scientific">marine sediment metagenome</name>
    <dbReference type="NCBI Taxonomy" id="412755"/>
    <lineage>
        <taxon>unclassified sequences</taxon>
        <taxon>metagenomes</taxon>
        <taxon>ecological metagenomes</taxon>
    </lineage>
</organism>
<accession>A0A0F9J054</accession>
<comment type="caution">
    <text evidence="1">The sequence shown here is derived from an EMBL/GenBank/DDBJ whole genome shotgun (WGS) entry which is preliminary data.</text>
</comment>
<sequence length="129" mass="14418">METTNKQTAVEWFAAQMEQTAVEWFAVQIEQEPDINSDKGSWGDIDLMWLFSKLGEEAGEVGGELNAYVHPRDGYNFEPYPGWAERVIRECADVANVAMMIADNVRNLLSTDDLVFDVVESGEGPQEVG</sequence>
<protein>
    <submittedName>
        <fullName evidence="1">Uncharacterized protein</fullName>
    </submittedName>
</protein>
<name>A0A0F9J054_9ZZZZ</name>
<dbReference type="EMBL" id="LAZR01012638">
    <property type="protein sequence ID" value="KKM25799.1"/>
    <property type="molecule type" value="Genomic_DNA"/>
</dbReference>
<evidence type="ECO:0000313" key="1">
    <source>
        <dbReference type="EMBL" id="KKM25799.1"/>
    </source>
</evidence>